<evidence type="ECO:0000313" key="2">
    <source>
        <dbReference type="EMBL" id="KKS03771.1"/>
    </source>
</evidence>
<gene>
    <name evidence="2" type="ORF">UU56_C0015G0004</name>
</gene>
<keyword evidence="1" id="KW-0812">Transmembrane</keyword>
<sequence length="167" mass="17927">MADRIRTALPLLIILVIIGSLINIGAIPGKGPILRFLGLTRENQTESGRPLDYVPGRLLELAPPPGEEINYPTPTPGGIVSTPYASPRIYPSPQTYPTPRVYPSPTPISTEPPMPPPPPPEIFGAKTTNLDASLPSNKLTGEINNQSKSGSIFEALDPIMNFFSGIF</sequence>
<dbReference type="AlphaFoldDB" id="A0A0G0Y2S6"/>
<evidence type="ECO:0000313" key="3">
    <source>
        <dbReference type="Proteomes" id="UP000034493"/>
    </source>
</evidence>
<feature type="transmembrane region" description="Helical" evidence="1">
    <location>
        <begin position="7"/>
        <end position="27"/>
    </location>
</feature>
<proteinExistence type="predicted"/>
<keyword evidence="1" id="KW-0472">Membrane</keyword>
<organism evidence="2 3">
    <name type="scientific">Candidatus Curtissbacteria bacterium GW2011_GWA2_41_24</name>
    <dbReference type="NCBI Taxonomy" id="1618411"/>
    <lineage>
        <taxon>Bacteria</taxon>
        <taxon>Candidatus Curtissiibacteriota</taxon>
    </lineage>
</organism>
<comment type="caution">
    <text evidence="2">The sequence shown here is derived from an EMBL/GenBank/DDBJ whole genome shotgun (WGS) entry which is preliminary data.</text>
</comment>
<dbReference type="EMBL" id="LCBC01000015">
    <property type="protein sequence ID" value="KKS03771.1"/>
    <property type="molecule type" value="Genomic_DNA"/>
</dbReference>
<protein>
    <submittedName>
        <fullName evidence="2">Uncharacterized protein</fullName>
    </submittedName>
</protein>
<evidence type="ECO:0000256" key="1">
    <source>
        <dbReference type="SAM" id="Phobius"/>
    </source>
</evidence>
<reference evidence="2 3" key="1">
    <citation type="journal article" date="2015" name="Nature">
        <title>rRNA introns, odd ribosomes, and small enigmatic genomes across a large radiation of phyla.</title>
        <authorList>
            <person name="Brown C.T."/>
            <person name="Hug L.A."/>
            <person name="Thomas B.C."/>
            <person name="Sharon I."/>
            <person name="Castelle C.J."/>
            <person name="Singh A."/>
            <person name="Wilkins M.J."/>
            <person name="Williams K.H."/>
            <person name="Banfield J.F."/>
        </authorList>
    </citation>
    <scope>NUCLEOTIDE SEQUENCE [LARGE SCALE GENOMIC DNA]</scope>
</reference>
<accession>A0A0G0Y2S6</accession>
<dbReference type="Proteomes" id="UP000034493">
    <property type="component" value="Unassembled WGS sequence"/>
</dbReference>
<keyword evidence="1" id="KW-1133">Transmembrane helix</keyword>
<name>A0A0G0Y2S6_9BACT</name>